<gene>
    <name evidence="1" type="ORF">Ahu01nite_009010</name>
</gene>
<name>A0ABQ3ZGV0_9ACTN</name>
<sequence length="138" mass="14587">MHNLTGRQRGGPSPGALALWRDVKSRPVAGGRWPMAEGWVKAGAELRAGPGWAASWGWAAGWAMAAGWGWGKVAGWPRLRAAGWGWAGLRAGPGLWAGPGQARPGRGRELSAGWWLRAEGWGPRSGCGVGWVRSEEAV</sequence>
<dbReference type="EMBL" id="BOMN01000012">
    <property type="protein sequence ID" value="GIE17799.1"/>
    <property type="molecule type" value="Genomic_DNA"/>
</dbReference>
<evidence type="ECO:0000313" key="2">
    <source>
        <dbReference type="Proteomes" id="UP000603200"/>
    </source>
</evidence>
<dbReference type="Proteomes" id="UP000603200">
    <property type="component" value="Unassembled WGS sequence"/>
</dbReference>
<evidence type="ECO:0000313" key="1">
    <source>
        <dbReference type="EMBL" id="GIE17799.1"/>
    </source>
</evidence>
<proteinExistence type="predicted"/>
<keyword evidence="2" id="KW-1185">Reference proteome</keyword>
<reference evidence="1 2" key="1">
    <citation type="submission" date="2021-01" db="EMBL/GenBank/DDBJ databases">
        <title>Whole genome shotgun sequence of Actinoplanes humidus NBRC 14915.</title>
        <authorList>
            <person name="Komaki H."/>
            <person name="Tamura T."/>
        </authorList>
    </citation>
    <scope>NUCLEOTIDE SEQUENCE [LARGE SCALE GENOMIC DNA]</scope>
    <source>
        <strain evidence="1 2">NBRC 14915</strain>
    </source>
</reference>
<comment type="caution">
    <text evidence="1">The sequence shown here is derived from an EMBL/GenBank/DDBJ whole genome shotgun (WGS) entry which is preliminary data.</text>
</comment>
<organism evidence="1 2">
    <name type="scientific">Winogradskya humida</name>
    <dbReference type="NCBI Taxonomy" id="113566"/>
    <lineage>
        <taxon>Bacteria</taxon>
        <taxon>Bacillati</taxon>
        <taxon>Actinomycetota</taxon>
        <taxon>Actinomycetes</taxon>
        <taxon>Micromonosporales</taxon>
        <taxon>Micromonosporaceae</taxon>
        <taxon>Winogradskya</taxon>
    </lineage>
</organism>
<protein>
    <submittedName>
        <fullName evidence="1">Uncharacterized protein</fullName>
    </submittedName>
</protein>
<accession>A0ABQ3ZGV0</accession>